<feature type="transmembrane region" description="Helical" evidence="1">
    <location>
        <begin position="150"/>
        <end position="166"/>
    </location>
</feature>
<dbReference type="Proteomes" id="UP000667650">
    <property type="component" value="Unassembled WGS sequence"/>
</dbReference>
<reference evidence="3" key="1">
    <citation type="submission" date="2020-01" db="EMBL/GenBank/DDBJ databases">
        <title>Muricauda ochracea sp. nov., isolated from a tidal flat of Garorim bay in Korea.</title>
        <authorList>
            <person name="Kim D."/>
            <person name="Yoo Y."/>
            <person name="Kim J.-J."/>
        </authorList>
    </citation>
    <scope>NUCLEOTIDE SEQUENCE</scope>
    <source>
        <strain evidence="3">JGD-17</strain>
    </source>
</reference>
<keyword evidence="1" id="KW-0472">Membrane</keyword>
<dbReference type="RefSeq" id="WP_166523104.1">
    <property type="nucleotide sequence ID" value="NZ_JAAABI010000002.1"/>
</dbReference>
<dbReference type="Pfam" id="PF14351">
    <property type="entry name" value="DUF4401"/>
    <property type="match status" value="1"/>
</dbReference>
<feature type="transmembrane region" description="Helical" evidence="1">
    <location>
        <begin position="172"/>
        <end position="189"/>
    </location>
</feature>
<keyword evidence="4" id="KW-1185">Reference proteome</keyword>
<proteinExistence type="predicted"/>
<protein>
    <submittedName>
        <fullName evidence="3">DUF4401 domain-containing protein</fullName>
    </submittedName>
</protein>
<keyword evidence="1" id="KW-0812">Transmembrane</keyword>
<accession>A0A964TDX3</accession>
<comment type="caution">
    <text evidence="3">The sequence shown here is derived from an EMBL/GenBank/DDBJ whole genome shotgun (WGS) entry which is preliminary data.</text>
</comment>
<evidence type="ECO:0000256" key="1">
    <source>
        <dbReference type="SAM" id="Phobius"/>
    </source>
</evidence>
<sequence length="271" mass="30606">MGELENNMRLLQKIRSEENDDFKVDEDAVFTEYQKRRDNKANLAIKILSIFGGLLSSLGFLGFLMILGIYNSTTGMFVVGLGFIIGAIMMTNRFEKLIIDTFGVSCYILGFSLFVVALFSFDFREDDVLLMVIVLALITLFLVKNYVLSFISMLTVGVCFILLIISNDVYEVIHVYTVLYAVGLTFFVLEEGSLMAFAPRMLQLYDPLRIGFIFSFLFGLLALGKEGLIPVYNGTLWISSLVIILLTLYMIRSVLLDFGETQKKGNIGFFF</sequence>
<feature type="transmembrane region" description="Helical" evidence="1">
    <location>
        <begin position="127"/>
        <end position="143"/>
    </location>
</feature>
<organism evidence="3 4">
    <name type="scientific">Flagellimonas ochracea</name>
    <dbReference type="NCBI Taxonomy" id="2696472"/>
    <lineage>
        <taxon>Bacteria</taxon>
        <taxon>Pseudomonadati</taxon>
        <taxon>Bacteroidota</taxon>
        <taxon>Flavobacteriia</taxon>
        <taxon>Flavobacteriales</taxon>
        <taxon>Flavobacteriaceae</taxon>
        <taxon>Flagellimonas</taxon>
    </lineage>
</organism>
<feature type="transmembrane region" description="Helical" evidence="1">
    <location>
        <begin position="97"/>
        <end position="121"/>
    </location>
</feature>
<dbReference type="EMBL" id="JAAABI010000002">
    <property type="protein sequence ID" value="NAY91696.1"/>
    <property type="molecule type" value="Genomic_DNA"/>
</dbReference>
<evidence type="ECO:0000313" key="4">
    <source>
        <dbReference type="Proteomes" id="UP000667650"/>
    </source>
</evidence>
<feature type="transmembrane region" description="Helical" evidence="1">
    <location>
        <begin position="43"/>
        <end position="67"/>
    </location>
</feature>
<name>A0A964TDX3_9FLAO</name>
<evidence type="ECO:0000259" key="2">
    <source>
        <dbReference type="Pfam" id="PF14351"/>
    </source>
</evidence>
<evidence type="ECO:0000313" key="3">
    <source>
        <dbReference type="EMBL" id="NAY91696.1"/>
    </source>
</evidence>
<feature type="domain" description="DUF4401" evidence="2">
    <location>
        <begin position="43"/>
        <end position="246"/>
    </location>
</feature>
<gene>
    <name evidence="3" type="ORF">GTQ34_07190</name>
</gene>
<dbReference type="AlphaFoldDB" id="A0A964TDX3"/>
<feature type="transmembrane region" description="Helical" evidence="1">
    <location>
        <begin position="210"/>
        <end position="229"/>
    </location>
</feature>
<keyword evidence="1" id="KW-1133">Transmembrane helix</keyword>
<dbReference type="InterPro" id="IPR025513">
    <property type="entry name" value="DUF4401"/>
</dbReference>
<feature type="transmembrane region" description="Helical" evidence="1">
    <location>
        <begin position="73"/>
        <end position="90"/>
    </location>
</feature>
<feature type="transmembrane region" description="Helical" evidence="1">
    <location>
        <begin position="235"/>
        <end position="255"/>
    </location>
</feature>